<dbReference type="Proteomes" id="UP000189426">
    <property type="component" value="Unassembled WGS sequence"/>
</dbReference>
<dbReference type="AlphaFoldDB" id="A0A1V3II64"/>
<accession>A0A1V3II64</accession>
<evidence type="ECO:0000313" key="2">
    <source>
        <dbReference type="EMBL" id="OOF40889.1"/>
    </source>
</evidence>
<dbReference type="EMBL" id="MLHG01000016">
    <property type="protein sequence ID" value="OOF40889.1"/>
    <property type="molecule type" value="Genomic_DNA"/>
</dbReference>
<reference evidence="2 3" key="1">
    <citation type="submission" date="2016-10" db="EMBL/GenBank/DDBJ databases">
        <title>Rodentibacter gen. nov. and new species.</title>
        <authorList>
            <person name="Christensen H."/>
        </authorList>
    </citation>
    <scope>NUCLEOTIDE SEQUENCE [LARGE SCALE GENOMIC DNA]</scope>
    <source>
        <strain evidence="2 3">Ppn418</strain>
    </source>
</reference>
<organism evidence="2 3">
    <name type="scientific">Rodentibacter mrazii</name>
    <dbReference type="NCBI Taxonomy" id="1908257"/>
    <lineage>
        <taxon>Bacteria</taxon>
        <taxon>Pseudomonadati</taxon>
        <taxon>Pseudomonadota</taxon>
        <taxon>Gammaproteobacteria</taxon>
        <taxon>Pasteurellales</taxon>
        <taxon>Pasteurellaceae</taxon>
        <taxon>Rodentibacter</taxon>
    </lineage>
</organism>
<sequence>MSNLTILNTSIRTLDNLYSLNDLHRISGSEKNYQPNFFIRNQQTKELIAEIERSANSMIAIKTVRGGRNPALQGTWACKELVIAYAAWVSPAFHLVVLRAFLNQIEPPKQLALPNPEHKFPFEHSEYELQCMAWDWFALFKCVEFTSYILPALENIQSKFAAQASSIVSEYGSMLRRHQPIIQKLTAEFKTGMWQHENWNRVLPTIQDNDVLRPKRQLGKF</sequence>
<protein>
    <recommendedName>
        <fullName evidence="1">KilA-N domain-containing protein</fullName>
    </recommendedName>
</protein>
<proteinExistence type="predicted"/>
<keyword evidence="3" id="KW-1185">Reference proteome</keyword>
<name>A0A1V3II64_9PAST</name>
<dbReference type="Pfam" id="PF10548">
    <property type="entry name" value="P22_AR_C"/>
    <property type="match status" value="1"/>
</dbReference>
<evidence type="ECO:0000313" key="3">
    <source>
        <dbReference type="Proteomes" id="UP000189426"/>
    </source>
</evidence>
<dbReference type="InterPro" id="IPR018876">
    <property type="entry name" value="Phage_P22_antirepressor_C"/>
</dbReference>
<dbReference type="InterPro" id="IPR018004">
    <property type="entry name" value="KilA/APSES_HTH"/>
</dbReference>
<dbReference type="InterPro" id="IPR017880">
    <property type="entry name" value="KilA_N"/>
</dbReference>
<dbReference type="Pfam" id="PF04383">
    <property type="entry name" value="KilA-N"/>
    <property type="match status" value="1"/>
</dbReference>
<dbReference type="PROSITE" id="PS51301">
    <property type="entry name" value="KILA_N"/>
    <property type="match status" value="1"/>
</dbReference>
<dbReference type="RefSeq" id="WP_077493445.1">
    <property type="nucleotide sequence ID" value="NZ_MLHG01000016.1"/>
</dbReference>
<feature type="domain" description="KilA-N" evidence="1">
    <location>
        <begin position="1"/>
        <end position="104"/>
    </location>
</feature>
<evidence type="ECO:0000259" key="1">
    <source>
        <dbReference type="PROSITE" id="PS51301"/>
    </source>
</evidence>
<comment type="caution">
    <text evidence="2">The sequence shown here is derived from an EMBL/GenBank/DDBJ whole genome shotgun (WGS) entry which is preliminary data.</text>
</comment>
<dbReference type="SMART" id="SM01252">
    <property type="entry name" value="KilA-N"/>
    <property type="match status" value="1"/>
</dbReference>
<gene>
    <name evidence="2" type="ORF">BKK47_02990</name>
</gene>
<dbReference type="STRING" id="1908257.BKK47_02990"/>